<accession>A0A1I8BMS0</accession>
<dbReference type="AlphaFoldDB" id="A0A1I8BMS0"/>
<keyword evidence="2" id="KW-0698">rRNA processing</keyword>
<dbReference type="PANTHER" id="PTHR48414">
    <property type="entry name" value="POP5 HOMOLOG, RIBONUCLEASE P_MRP SUBUNIT"/>
    <property type="match status" value="1"/>
</dbReference>
<reference evidence="8" key="1">
    <citation type="submission" date="2016-11" db="UniProtKB">
        <authorList>
            <consortium name="WormBaseParasite"/>
        </authorList>
    </citation>
    <scope>IDENTIFICATION</scope>
</reference>
<name>A0A1I8BMS0_MELHA</name>
<evidence type="ECO:0000313" key="8">
    <source>
        <dbReference type="WBParaSite" id="MhA1_Contig334.frz3.gene21"/>
    </source>
</evidence>
<comment type="similarity">
    <text evidence="1 6">Belongs to the eukaryotic/archaeal RNase P protein component 2 family.</text>
</comment>
<keyword evidence="3 6" id="KW-0819">tRNA processing</keyword>
<protein>
    <recommendedName>
        <fullName evidence="5 6">Ribonuclease P/MRP protein subunit POP5</fullName>
    </recommendedName>
</protein>
<comment type="function">
    <text evidence="6">Component of ribonuclease P, a protein complex that generates mature tRNA molecules by cleaving their 5'-ends.</text>
</comment>
<evidence type="ECO:0000256" key="5">
    <source>
        <dbReference type="ARBA" id="ARBA00044198"/>
    </source>
</evidence>
<dbReference type="GO" id="GO:0001682">
    <property type="term" value="P:tRNA 5'-leader removal"/>
    <property type="evidence" value="ECO:0007669"/>
    <property type="project" value="InterPro"/>
</dbReference>
<sequence>MVKLKRRYMLVELQFMDDRRDVFITGSDIYHSILDQVGRLHGIFSKRKAFFYILLLGDYGVGAICGSFQVKVRDPSTNTAVIRINSNECSFVSTAIPFILKIGKCRCTLQLLFEGSSIRTVERFLLRSNLNMLYTKLRAAESEEEKSSLRVAIRSITGPRVAHIRM</sequence>
<keyword evidence="7" id="KW-1185">Reference proteome</keyword>
<dbReference type="PANTHER" id="PTHR48414:SF1">
    <property type="entry name" value="POP5 HOMOLOG, RIBONUCLEASE P_MRP SUBUNIT"/>
    <property type="match status" value="1"/>
</dbReference>
<evidence type="ECO:0000256" key="3">
    <source>
        <dbReference type="ARBA" id="ARBA00022694"/>
    </source>
</evidence>
<evidence type="ECO:0000256" key="2">
    <source>
        <dbReference type="ARBA" id="ARBA00022552"/>
    </source>
</evidence>
<dbReference type="GO" id="GO:0005730">
    <property type="term" value="C:nucleolus"/>
    <property type="evidence" value="ECO:0007669"/>
    <property type="project" value="UniProtKB-SubCell"/>
</dbReference>
<dbReference type="WBParaSite" id="MhA1_Contig334.frz3.gene21">
    <property type="protein sequence ID" value="MhA1_Contig334.frz3.gene21"/>
    <property type="gene ID" value="MhA1_Contig334.frz3.gene21"/>
</dbReference>
<dbReference type="PIRSF" id="PIRSF023803">
    <property type="entry name" value="Ribonuclease_P_prd"/>
    <property type="match status" value="1"/>
</dbReference>
<dbReference type="SUPFAM" id="SSF160350">
    <property type="entry name" value="Rnp2-like"/>
    <property type="match status" value="1"/>
</dbReference>
<evidence type="ECO:0000256" key="1">
    <source>
        <dbReference type="ARBA" id="ARBA00010800"/>
    </source>
</evidence>
<dbReference type="Proteomes" id="UP000095281">
    <property type="component" value="Unplaced"/>
</dbReference>
<dbReference type="InterPro" id="IPR038085">
    <property type="entry name" value="Rnp2-like_sf"/>
</dbReference>
<dbReference type="InterPro" id="IPR016819">
    <property type="entry name" value="RNase_P/MRP_POP5"/>
</dbReference>
<keyword evidence="4 6" id="KW-0539">Nucleus</keyword>
<dbReference type="GO" id="GO:0030677">
    <property type="term" value="C:ribonuclease P complex"/>
    <property type="evidence" value="ECO:0007669"/>
    <property type="project" value="InterPro"/>
</dbReference>
<organism evidence="7 8">
    <name type="scientific">Meloidogyne hapla</name>
    <name type="common">Root-knot nematode worm</name>
    <dbReference type="NCBI Taxonomy" id="6305"/>
    <lineage>
        <taxon>Eukaryota</taxon>
        <taxon>Metazoa</taxon>
        <taxon>Ecdysozoa</taxon>
        <taxon>Nematoda</taxon>
        <taxon>Chromadorea</taxon>
        <taxon>Rhabditida</taxon>
        <taxon>Tylenchina</taxon>
        <taxon>Tylenchomorpha</taxon>
        <taxon>Tylenchoidea</taxon>
        <taxon>Meloidogynidae</taxon>
        <taxon>Meloidogyninae</taxon>
        <taxon>Meloidogyne</taxon>
    </lineage>
</organism>
<dbReference type="GO" id="GO:0006364">
    <property type="term" value="P:rRNA processing"/>
    <property type="evidence" value="ECO:0007669"/>
    <property type="project" value="UniProtKB-KW"/>
</dbReference>
<proteinExistence type="inferred from homology"/>
<dbReference type="Gene3D" id="3.30.70.3250">
    <property type="entry name" value="Ribonuclease P, Pop5 subunit"/>
    <property type="match status" value="1"/>
</dbReference>
<dbReference type="OMA" id="RINSNEC"/>
<dbReference type="InterPro" id="IPR002759">
    <property type="entry name" value="Pop5/Rpp14/Rnp2-like"/>
</dbReference>
<dbReference type="Pfam" id="PF01900">
    <property type="entry name" value="RNase_P_Rpp14"/>
    <property type="match status" value="1"/>
</dbReference>
<evidence type="ECO:0000313" key="7">
    <source>
        <dbReference type="Proteomes" id="UP000095281"/>
    </source>
</evidence>
<evidence type="ECO:0000256" key="6">
    <source>
        <dbReference type="PIRNR" id="PIRNR023803"/>
    </source>
</evidence>
<comment type="subcellular location">
    <subcellularLocation>
        <location evidence="6">Nucleus</location>
        <location evidence="6">Nucleolus</location>
    </subcellularLocation>
</comment>
<dbReference type="GO" id="GO:0033204">
    <property type="term" value="F:ribonuclease P RNA binding"/>
    <property type="evidence" value="ECO:0007669"/>
    <property type="project" value="InterPro"/>
</dbReference>
<evidence type="ECO:0000256" key="4">
    <source>
        <dbReference type="ARBA" id="ARBA00023242"/>
    </source>
</evidence>